<sequence>MGALLGLWLLQGPGLAAGDETYTVQPGDTLWDITERLEVPPWAWSSGDASEPMPLRSGDRVYRTTNGIRVERSEAPVVRLSPRLRQLAPREIVAPIPMASIRVWLTGHRIVEQCCDALPRVVSGEEGQLVSAAGQRILVRGVTGPRGRYYGIYAPGRAIRDEQGQVLGYSLALSGEARLDRVGSPLSVLTLTQGRREITAGDLLLPREARIPPENLQPHPLPAGVSGHIVADPATGRVIAAHDVITIDLGKQDGVIPGTVLGIYRTDPEVRDPLDHQRLALPSRQIGLALVFRSYQHAGYALVMHIDEPLSPGDRLAAPQT</sequence>
<dbReference type="RefSeq" id="WP_070981744.1">
    <property type="nucleotide sequence ID" value="NZ_CP043420.1"/>
</dbReference>
<dbReference type="Gene3D" id="3.10.350.10">
    <property type="entry name" value="LysM domain"/>
    <property type="match status" value="1"/>
</dbReference>
<dbReference type="Proteomes" id="UP000322553">
    <property type="component" value="Chromosome"/>
</dbReference>
<dbReference type="PANTHER" id="PTHR34700">
    <property type="entry name" value="POTASSIUM BINDING PROTEIN KBP"/>
    <property type="match status" value="1"/>
</dbReference>
<name>A0A1S1NQJ9_9GAMM</name>
<evidence type="ECO:0000313" key="2">
    <source>
        <dbReference type="Proteomes" id="UP000322553"/>
    </source>
</evidence>
<protein>
    <submittedName>
        <fullName evidence="1">LysM peptidoglycan-binding domain-containing protein</fullName>
    </submittedName>
</protein>
<dbReference type="CDD" id="cd00118">
    <property type="entry name" value="LysM"/>
    <property type="match status" value="1"/>
</dbReference>
<dbReference type="AlphaFoldDB" id="A0A1S1NQJ9"/>
<evidence type="ECO:0000313" key="1">
    <source>
        <dbReference type="EMBL" id="QEL10277.1"/>
    </source>
</evidence>
<dbReference type="OrthoDB" id="9765158at2"/>
<accession>A0A1S1NQJ9</accession>
<gene>
    <name evidence="1" type="ORF">FY550_03390</name>
</gene>
<dbReference type="EMBL" id="CP043420">
    <property type="protein sequence ID" value="QEL10277.1"/>
    <property type="molecule type" value="Genomic_DNA"/>
</dbReference>
<dbReference type="InterPro" id="IPR036779">
    <property type="entry name" value="LysM_dom_sf"/>
</dbReference>
<keyword evidence="2" id="KW-1185">Reference proteome</keyword>
<proteinExistence type="predicted"/>
<dbReference type="InterPro" id="IPR018392">
    <property type="entry name" value="LysM"/>
</dbReference>
<reference evidence="1 2" key="1">
    <citation type="submission" date="2019-08" db="EMBL/GenBank/DDBJ databases">
        <title>Complete genome sequence of Kushneria sp. YCWA18, a halophilic phosphate-solubilizing bacterium isolated from Daqiao saltern in China.</title>
        <authorList>
            <person name="Du G.-X."/>
            <person name="Qu L.-Y."/>
        </authorList>
    </citation>
    <scope>NUCLEOTIDE SEQUENCE [LARGE SCALE GENOMIC DNA]</scope>
    <source>
        <strain evidence="1 2">YCWA18</strain>
    </source>
</reference>
<dbReference type="InterPro" id="IPR052196">
    <property type="entry name" value="Bact_Kbp"/>
</dbReference>
<dbReference type="KEGG" id="kuy:FY550_03390"/>
<dbReference type="STRING" id="657387.BH688_16465"/>
<dbReference type="PANTHER" id="PTHR34700:SF4">
    <property type="entry name" value="PHAGE-LIKE ELEMENT PBSX PROTEIN XKDP"/>
    <property type="match status" value="1"/>
</dbReference>
<organism evidence="1 2">
    <name type="scientific">Kushneria phosphatilytica</name>
    <dbReference type="NCBI Taxonomy" id="657387"/>
    <lineage>
        <taxon>Bacteria</taxon>
        <taxon>Pseudomonadati</taxon>
        <taxon>Pseudomonadota</taxon>
        <taxon>Gammaproteobacteria</taxon>
        <taxon>Oceanospirillales</taxon>
        <taxon>Halomonadaceae</taxon>
        <taxon>Kushneria</taxon>
    </lineage>
</organism>